<dbReference type="Pfam" id="PF14959">
    <property type="entry name" value="GSAP-16"/>
    <property type="match status" value="1"/>
</dbReference>
<dbReference type="Proteomes" id="UP000005408">
    <property type="component" value="Unassembled WGS sequence"/>
</dbReference>
<feature type="region of interest" description="Disordered" evidence="1">
    <location>
        <begin position="310"/>
        <end position="335"/>
    </location>
</feature>
<evidence type="ECO:0000313" key="4">
    <source>
        <dbReference type="Proteomes" id="UP000005408"/>
    </source>
</evidence>
<protein>
    <recommendedName>
        <fullName evidence="2">Gamma-secretase-activating protein C-terminal domain-containing protein</fullName>
    </recommendedName>
</protein>
<dbReference type="GO" id="GO:1902004">
    <property type="term" value="P:positive regulation of amyloid-beta formation"/>
    <property type="evidence" value="ECO:0007669"/>
    <property type="project" value="TreeGrafter"/>
</dbReference>
<sequence length="996" mass="114410">MIELRKVCNIVVDAADFVAQRRREKRLPATANDTEHPRILNQEKNGNILFTWDDVTQSSKGAICTHVGLYDPIKKKHDVLWIYNQRVHIVSCSVNQGKSLLAFTVLNREDSLAAKLPGKDIYTVFLAEIQATSTRVFSLNLERQQFIKVQFLYDIQESDRESHLIVMLHRESVGLYHIKLGRVGEKGVVMRDQPRTEQLIKRFFWCQWDAVHQRLYYLHYVKRGEGERARIAPSVSCVQFYQNSQHDNILDIPIEFPFPHIKSTSKVQYSNDNLDCGIPDSYLNMVVLTLANGTFCICYQKMETPYTIDRRSPVKRSKKSPGPNPSPLSVHSLSESDEETTDINYYICMVHHAKTLHGCVTGLPYSRKYRLIFSWHGDYLMVMLPGHFVHLLNVGIEFEPCQHILLHDRSIDSVLRNGDLKVTGSRESHDTSPPIIVDVSVLSVAAEKMSLSNTSLHELQRDSPAGISFYDNRTGEVWRVHVNMEMLVQLFIHCYMSTTRAALLHYVLTRTRDFFLIKRLFEMLSNDIPSCEVPALMAEFLIATTYSSMRRQFDREILKLVPFTASDTFRGQFEKSYEGERIARISYSPLACVNIASKSAKDRTQKRGSVGDDMWDILRHHLRWMQLEELHRFSHKSVKSLCETRAKDLKLMGESSQGTKTEDQLFFSCLHGHKSRSSRSVSPAPGNPNFSNSSMKRVRPDSVLGTAPPFLQGNSIAELSQMPLDVTKDLFTSHLFKYLRKEARSKGQSVAKEYIACQVQQSRQLCHLLWNLRGPLLPYTDLDFLPNLTDPSSDDEYELFQLFERYYQICQEMSFPLPQGFISYFTALGYRNLSTSLFLQYVDHGVLNLTGEFMAQVLADVRDTPEGVRVKQQIISRLPQNLAEECYREWNHPVCQRYFALKQVSQAITDSSNQQESKRSLSDLSYMARDRSESSISGNLSETSFPPLSSFLHYLEKMDSSKRSSSQNPLDISFLADVALYHTKKENKYDMSTVNF</sequence>
<dbReference type="InterPro" id="IPR028010">
    <property type="entry name" value="GSAP_C_dom"/>
</dbReference>
<reference evidence="3" key="1">
    <citation type="submission" date="2022-08" db="UniProtKB">
        <authorList>
            <consortium name="EnsemblMetazoa"/>
        </authorList>
    </citation>
    <scope>IDENTIFICATION</scope>
    <source>
        <strain evidence="3">05x7-T-G4-1.051#20</strain>
    </source>
</reference>
<dbReference type="PANTHER" id="PTHR13630:SF1">
    <property type="entry name" value="GAMMA-SECRETASE-ACTIVATING PROTEIN"/>
    <property type="match status" value="1"/>
</dbReference>
<feature type="domain" description="Gamma-secretase-activating protein C-terminal" evidence="2">
    <location>
        <begin position="760"/>
        <end position="870"/>
    </location>
</feature>
<evidence type="ECO:0000259" key="2">
    <source>
        <dbReference type="Pfam" id="PF14959"/>
    </source>
</evidence>
<accession>A0A8W8M4H0</accession>
<keyword evidence="4" id="KW-1185">Reference proteome</keyword>
<dbReference type="AlphaFoldDB" id="A0A8W8M4H0"/>
<dbReference type="GO" id="GO:0005802">
    <property type="term" value="C:trans-Golgi network"/>
    <property type="evidence" value="ECO:0007669"/>
    <property type="project" value="TreeGrafter"/>
</dbReference>
<proteinExistence type="predicted"/>
<dbReference type="EnsemblMetazoa" id="G30544.1">
    <property type="protein sequence ID" value="G30544.1:cds"/>
    <property type="gene ID" value="G30544"/>
</dbReference>
<organism evidence="3 4">
    <name type="scientific">Magallana gigas</name>
    <name type="common">Pacific oyster</name>
    <name type="synonym">Crassostrea gigas</name>
    <dbReference type="NCBI Taxonomy" id="29159"/>
    <lineage>
        <taxon>Eukaryota</taxon>
        <taxon>Metazoa</taxon>
        <taxon>Spiralia</taxon>
        <taxon>Lophotrochozoa</taxon>
        <taxon>Mollusca</taxon>
        <taxon>Bivalvia</taxon>
        <taxon>Autobranchia</taxon>
        <taxon>Pteriomorphia</taxon>
        <taxon>Ostreida</taxon>
        <taxon>Ostreoidea</taxon>
        <taxon>Ostreidae</taxon>
        <taxon>Magallana</taxon>
    </lineage>
</organism>
<feature type="region of interest" description="Disordered" evidence="1">
    <location>
        <begin position="675"/>
        <end position="704"/>
    </location>
</feature>
<dbReference type="InterPro" id="IPR026172">
    <property type="entry name" value="GSAP_fam"/>
</dbReference>
<name>A0A8W8M4H0_MAGGI</name>
<evidence type="ECO:0000313" key="3">
    <source>
        <dbReference type="EnsemblMetazoa" id="G30544.1:cds"/>
    </source>
</evidence>
<evidence type="ECO:0000256" key="1">
    <source>
        <dbReference type="SAM" id="MobiDB-lite"/>
    </source>
</evidence>
<dbReference type="PANTHER" id="PTHR13630">
    <property type="entry name" value="GAMMA-SECRETASE-ACTIVATING PROTEIN"/>
    <property type="match status" value="1"/>
</dbReference>